<evidence type="ECO:0000313" key="9">
    <source>
        <dbReference type="EMBL" id="SDM66055.1"/>
    </source>
</evidence>
<dbReference type="Pfam" id="PF02321">
    <property type="entry name" value="OEP"/>
    <property type="match status" value="1"/>
</dbReference>
<dbReference type="GO" id="GO:0015562">
    <property type="term" value="F:efflux transmembrane transporter activity"/>
    <property type="evidence" value="ECO:0007669"/>
    <property type="project" value="InterPro"/>
</dbReference>
<evidence type="ECO:0000256" key="8">
    <source>
        <dbReference type="SAM" id="SignalP"/>
    </source>
</evidence>
<dbReference type="InterPro" id="IPR051906">
    <property type="entry name" value="TolC-like"/>
</dbReference>
<dbReference type="Proteomes" id="UP000198901">
    <property type="component" value="Unassembled WGS sequence"/>
</dbReference>
<keyword evidence="8" id="KW-0732">Signal</keyword>
<evidence type="ECO:0000313" key="10">
    <source>
        <dbReference type="Proteomes" id="UP000198901"/>
    </source>
</evidence>
<dbReference type="InterPro" id="IPR003423">
    <property type="entry name" value="OMP_efflux"/>
</dbReference>
<evidence type="ECO:0000256" key="1">
    <source>
        <dbReference type="ARBA" id="ARBA00004442"/>
    </source>
</evidence>
<comment type="subcellular location">
    <subcellularLocation>
        <location evidence="1">Cell outer membrane</location>
    </subcellularLocation>
</comment>
<sequence>MKTLYLFRWGGLLCSLIVSFSLKSHAQQSFSLKEAVDYGVKNNLNVNSSQLDQAIAKARIGEIKASGLPQVTVALGLSHTIKPQPFFLPPGLSFGGPAPADPDEETALSLGGVRYSSNAVANLNWLLFSNSYLLGLKAAKVYTELAVKNVTASKITVAENIAKAYYGVLVNEERLSLLDVNVSRLDSLLRETQVSNKEGVVEKLDVQRIEVQRNNLVTERQNVIRLQELALILLKYQMGYPLNQNLVLTEKLAKIDLNENTIQDVKRPFTYGDRIEYSTLQTQRVLQTIDVENVRKSNMPTLSLAGNFGYFNGRQSIARFVTRPWLEAGSIGFNINVPVFDGFTRKYKLSQSRSNLLKVENNIKLLEQSIDMQLSQAEIQLRNYWFTLQEQRKNLELAEEVVRVTRVKYKEGVGANIEVINAEASFREAQTNYYTALYNALVAKVDLDKAAGKLYSE</sequence>
<keyword evidence="6" id="KW-0472">Membrane</keyword>
<gene>
    <name evidence="9" type="ORF">SAMN04488090_3932</name>
</gene>
<dbReference type="SUPFAM" id="SSF56954">
    <property type="entry name" value="Outer membrane efflux proteins (OEP)"/>
    <property type="match status" value="1"/>
</dbReference>
<dbReference type="GO" id="GO:1990281">
    <property type="term" value="C:efflux pump complex"/>
    <property type="evidence" value="ECO:0007669"/>
    <property type="project" value="TreeGrafter"/>
</dbReference>
<organism evidence="9 10">
    <name type="scientific">Siphonobacter aquaeclarae</name>
    <dbReference type="NCBI Taxonomy" id="563176"/>
    <lineage>
        <taxon>Bacteria</taxon>
        <taxon>Pseudomonadati</taxon>
        <taxon>Bacteroidota</taxon>
        <taxon>Cytophagia</taxon>
        <taxon>Cytophagales</taxon>
        <taxon>Cytophagaceae</taxon>
        <taxon>Siphonobacter</taxon>
    </lineage>
</organism>
<evidence type="ECO:0000256" key="2">
    <source>
        <dbReference type="ARBA" id="ARBA00007613"/>
    </source>
</evidence>
<feature type="signal peptide" evidence="8">
    <location>
        <begin position="1"/>
        <end position="26"/>
    </location>
</feature>
<evidence type="ECO:0000256" key="7">
    <source>
        <dbReference type="ARBA" id="ARBA00023237"/>
    </source>
</evidence>
<name>A0A1G9V2E7_9BACT</name>
<dbReference type="PANTHER" id="PTHR30026:SF20">
    <property type="entry name" value="OUTER MEMBRANE PROTEIN TOLC"/>
    <property type="match status" value="1"/>
</dbReference>
<protein>
    <submittedName>
        <fullName evidence="9">Outer membrane protein TolC</fullName>
    </submittedName>
</protein>
<keyword evidence="5" id="KW-0812">Transmembrane</keyword>
<dbReference type="OrthoDB" id="367883at2"/>
<keyword evidence="3" id="KW-0813">Transport</keyword>
<keyword evidence="4" id="KW-1134">Transmembrane beta strand</keyword>
<evidence type="ECO:0000256" key="4">
    <source>
        <dbReference type="ARBA" id="ARBA00022452"/>
    </source>
</evidence>
<keyword evidence="7" id="KW-0998">Cell outer membrane</keyword>
<comment type="similarity">
    <text evidence="2">Belongs to the outer membrane factor (OMF) (TC 1.B.17) family.</text>
</comment>
<dbReference type="PANTHER" id="PTHR30026">
    <property type="entry name" value="OUTER MEMBRANE PROTEIN TOLC"/>
    <property type="match status" value="1"/>
</dbReference>
<evidence type="ECO:0000256" key="3">
    <source>
        <dbReference type="ARBA" id="ARBA00022448"/>
    </source>
</evidence>
<feature type="chain" id="PRO_5011753286" evidence="8">
    <location>
        <begin position="27"/>
        <end position="457"/>
    </location>
</feature>
<evidence type="ECO:0000256" key="6">
    <source>
        <dbReference type="ARBA" id="ARBA00023136"/>
    </source>
</evidence>
<proteinExistence type="inferred from homology"/>
<keyword evidence="10" id="KW-1185">Reference proteome</keyword>
<dbReference type="Gene3D" id="1.20.1600.10">
    <property type="entry name" value="Outer membrane efflux proteins (OEP)"/>
    <property type="match status" value="1"/>
</dbReference>
<evidence type="ECO:0000256" key="5">
    <source>
        <dbReference type="ARBA" id="ARBA00022692"/>
    </source>
</evidence>
<dbReference type="RefSeq" id="WP_093207016.1">
    <property type="nucleotide sequence ID" value="NZ_FNGS01000008.1"/>
</dbReference>
<reference evidence="9 10" key="1">
    <citation type="submission" date="2016-10" db="EMBL/GenBank/DDBJ databases">
        <authorList>
            <person name="de Groot N.N."/>
        </authorList>
    </citation>
    <scope>NUCLEOTIDE SEQUENCE [LARGE SCALE GENOMIC DNA]</scope>
    <source>
        <strain evidence="9 10">DSM 21668</strain>
    </source>
</reference>
<dbReference type="GO" id="GO:0015288">
    <property type="term" value="F:porin activity"/>
    <property type="evidence" value="ECO:0007669"/>
    <property type="project" value="TreeGrafter"/>
</dbReference>
<dbReference type="GO" id="GO:0009279">
    <property type="term" value="C:cell outer membrane"/>
    <property type="evidence" value="ECO:0007669"/>
    <property type="project" value="UniProtKB-SubCell"/>
</dbReference>
<dbReference type="AlphaFoldDB" id="A0A1G9V2E7"/>
<accession>A0A1G9V2E7</accession>
<dbReference type="STRING" id="563176.SAMN04488090_3932"/>
<dbReference type="EMBL" id="FNGS01000008">
    <property type="protein sequence ID" value="SDM66055.1"/>
    <property type="molecule type" value="Genomic_DNA"/>
</dbReference>